<name>A0A2S1ST05_9ACTN</name>
<dbReference type="Proteomes" id="UP000244900">
    <property type="component" value="Chromosome"/>
</dbReference>
<proteinExistence type="predicted"/>
<dbReference type="KEGG" id="stir:DDW44_12505"/>
<sequence length="242" mass="26123">MFADITVYNYPPADALPADVADAVKARDTAYDALMDFEEEWADLLTHNWRDIAEAKDIRLAVDATRAGKDAFKGVSAVAAARENRPRVVGIHQVLAENLRSAETAARRAFKGIAHTFEADAVTGLQNAAQAAEDAYRAYLAARDTFGGAANRVRWVRNWQSDHPSDYSEDGSTPALANGLSSNEREPIAEIRDVLRSYDAPFIADPLVSVRTPSGQVIELRKSQAAALVGSVNAPGVEIISA</sequence>
<accession>A0A2S1ST05</accession>
<reference evidence="2 3" key="1">
    <citation type="submission" date="2018-05" db="EMBL/GenBank/DDBJ databases">
        <title>Complete genome sequence of sponge-derived Streptomyces sp. HNM0039.</title>
        <authorList>
            <person name="Huang X."/>
            <person name="Zhou S."/>
        </authorList>
    </citation>
    <scope>NUCLEOTIDE SEQUENCE [LARGE SCALE GENOMIC DNA]</scope>
    <source>
        <strain evidence="2 3">HNM0039</strain>
    </source>
</reference>
<gene>
    <name evidence="2" type="ORF">DDW44_12505</name>
</gene>
<evidence type="ECO:0000256" key="1">
    <source>
        <dbReference type="SAM" id="MobiDB-lite"/>
    </source>
</evidence>
<evidence type="ECO:0000313" key="3">
    <source>
        <dbReference type="Proteomes" id="UP000244900"/>
    </source>
</evidence>
<evidence type="ECO:0000313" key="2">
    <source>
        <dbReference type="EMBL" id="AWI29518.1"/>
    </source>
</evidence>
<dbReference type="EMBL" id="CP029188">
    <property type="protein sequence ID" value="AWI29518.1"/>
    <property type="molecule type" value="Genomic_DNA"/>
</dbReference>
<dbReference type="AlphaFoldDB" id="A0A2S1ST05"/>
<dbReference type="OrthoDB" id="9976633at2"/>
<keyword evidence="3" id="KW-1185">Reference proteome</keyword>
<organism evidence="2 3">
    <name type="scientific">Streptomyces tirandamycinicus</name>
    <dbReference type="NCBI Taxonomy" id="2174846"/>
    <lineage>
        <taxon>Bacteria</taxon>
        <taxon>Bacillati</taxon>
        <taxon>Actinomycetota</taxon>
        <taxon>Actinomycetes</taxon>
        <taxon>Kitasatosporales</taxon>
        <taxon>Streptomycetaceae</taxon>
        <taxon>Streptomyces</taxon>
    </lineage>
</organism>
<dbReference type="RefSeq" id="WP_108906459.1">
    <property type="nucleotide sequence ID" value="NZ_CP029188.1"/>
</dbReference>
<protein>
    <submittedName>
        <fullName evidence="2">Uncharacterized protein</fullName>
    </submittedName>
</protein>
<feature type="region of interest" description="Disordered" evidence="1">
    <location>
        <begin position="162"/>
        <end position="183"/>
    </location>
</feature>